<feature type="signal peptide" evidence="2">
    <location>
        <begin position="1"/>
        <end position="26"/>
    </location>
</feature>
<evidence type="ECO:0000256" key="1">
    <source>
        <dbReference type="SAM" id="MobiDB-lite"/>
    </source>
</evidence>
<dbReference type="HOGENOM" id="CLU_2970834_0_0_7"/>
<dbReference type="AlphaFoldDB" id="W4LWL2"/>
<reference evidence="3 4" key="1">
    <citation type="journal article" date="2014" name="Nature">
        <title>An environmental bacterial taxon with a large and distinct metabolic repertoire.</title>
        <authorList>
            <person name="Wilson M.C."/>
            <person name="Mori T."/>
            <person name="Ruckert C."/>
            <person name="Uria A.R."/>
            <person name="Helf M.J."/>
            <person name="Takada K."/>
            <person name="Gernert C."/>
            <person name="Steffens U.A."/>
            <person name="Heycke N."/>
            <person name="Schmitt S."/>
            <person name="Rinke C."/>
            <person name="Helfrich E.J."/>
            <person name="Brachmann A.O."/>
            <person name="Gurgui C."/>
            <person name="Wakimoto T."/>
            <person name="Kracht M."/>
            <person name="Crusemann M."/>
            <person name="Hentschel U."/>
            <person name="Abe I."/>
            <person name="Matsunaga S."/>
            <person name="Kalinowski J."/>
            <person name="Takeyama H."/>
            <person name="Piel J."/>
        </authorList>
    </citation>
    <scope>NUCLEOTIDE SEQUENCE [LARGE SCALE GENOMIC DNA]</scope>
    <source>
        <strain evidence="4">TSY1</strain>
    </source>
</reference>
<feature type="region of interest" description="Disordered" evidence="1">
    <location>
        <begin position="29"/>
        <end position="60"/>
    </location>
</feature>
<dbReference type="EMBL" id="AZHW01000161">
    <property type="protein sequence ID" value="ETX02273.1"/>
    <property type="molecule type" value="Genomic_DNA"/>
</dbReference>
<feature type="chain" id="PRO_5004844965" evidence="2">
    <location>
        <begin position="27"/>
        <end position="60"/>
    </location>
</feature>
<evidence type="ECO:0000313" key="4">
    <source>
        <dbReference type="Proteomes" id="UP000019141"/>
    </source>
</evidence>
<gene>
    <name evidence="3" type="ORF">ETSY1_04215</name>
</gene>
<dbReference type="Proteomes" id="UP000019141">
    <property type="component" value="Unassembled WGS sequence"/>
</dbReference>
<evidence type="ECO:0000256" key="2">
    <source>
        <dbReference type="SAM" id="SignalP"/>
    </source>
</evidence>
<evidence type="ECO:0000313" key="3">
    <source>
        <dbReference type="EMBL" id="ETX02273.1"/>
    </source>
</evidence>
<name>W4LWL2_ENTF1</name>
<feature type="compositionally biased region" description="Basic and acidic residues" evidence="1">
    <location>
        <begin position="29"/>
        <end position="49"/>
    </location>
</feature>
<keyword evidence="4" id="KW-1185">Reference proteome</keyword>
<organism evidence="3 4">
    <name type="scientific">Entotheonella factor</name>
    <dbReference type="NCBI Taxonomy" id="1429438"/>
    <lineage>
        <taxon>Bacteria</taxon>
        <taxon>Pseudomonadati</taxon>
        <taxon>Nitrospinota/Tectimicrobiota group</taxon>
        <taxon>Candidatus Tectimicrobiota</taxon>
        <taxon>Candidatus Entotheonellia</taxon>
        <taxon>Candidatus Entotheonellales</taxon>
        <taxon>Candidatus Entotheonellaceae</taxon>
        <taxon>Candidatus Entotheonella</taxon>
    </lineage>
</organism>
<proteinExistence type="predicted"/>
<keyword evidence="2" id="KW-0732">Signal</keyword>
<sequence>MRRIFGMIAVLALVVAFAMPVVTADAASHEKNPCAAKEKMKEGAEKMKEGAANPCKAKKQ</sequence>
<accession>W4LWL2</accession>
<protein>
    <submittedName>
        <fullName evidence="3">Uncharacterized protein</fullName>
    </submittedName>
</protein>
<comment type="caution">
    <text evidence="3">The sequence shown here is derived from an EMBL/GenBank/DDBJ whole genome shotgun (WGS) entry which is preliminary data.</text>
</comment>